<comment type="caution">
    <text evidence="1">The sequence shown here is derived from an EMBL/GenBank/DDBJ whole genome shotgun (WGS) entry which is preliminary data.</text>
</comment>
<gene>
    <name evidence="1" type="ORF">MESMUL_09040</name>
</gene>
<dbReference type="EMBL" id="BGZJ01000001">
    <property type="protein sequence ID" value="GBO93550.1"/>
    <property type="molecule type" value="Genomic_DNA"/>
</dbReference>
<protein>
    <submittedName>
        <fullName evidence="1">Uncharacterized protein</fullName>
    </submittedName>
</protein>
<keyword evidence="2" id="KW-1185">Reference proteome</keyword>
<accession>A0A388SDN7</accession>
<organism evidence="1 2">
    <name type="scientific">Mesosutterella multiformis</name>
    <dbReference type="NCBI Taxonomy" id="2259133"/>
    <lineage>
        <taxon>Bacteria</taxon>
        <taxon>Pseudomonadati</taxon>
        <taxon>Pseudomonadota</taxon>
        <taxon>Betaproteobacteria</taxon>
        <taxon>Burkholderiales</taxon>
        <taxon>Sutterellaceae</taxon>
        <taxon>Mesosutterella</taxon>
    </lineage>
</organism>
<proteinExistence type="predicted"/>
<sequence length="63" mass="7254">MNLVRSGTKQPQWIFFSAEDKARHFCICTIRLGQNIRFRRRISVSVQFPSLSPQAIAPAVKFC</sequence>
<reference evidence="1 2" key="1">
    <citation type="journal article" date="2018" name="Int. J. Syst. Evol. Microbiol.">
        <title>Mesosutterella multiformis gen. nov., sp. nov., a member of the family Sutterellaceae and Sutterella megalosphaeroides sp. nov., isolated from human faeces.</title>
        <authorList>
            <person name="Sakamoto M."/>
            <person name="Ikeyama N."/>
            <person name="Kunihiro T."/>
            <person name="Iino T."/>
            <person name="Yuki M."/>
            <person name="Ohkuma M."/>
        </authorList>
    </citation>
    <scope>NUCLEOTIDE SEQUENCE [LARGE SCALE GENOMIC DNA]</scope>
    <source>
        <strain evidence="1 2">4NBBH2</strain>
    </source>
</reference>
<dbReference type="AlphaFoldDB" id="A0A388SDN7"/>
<evidence type="ECO:0000313" key="1">
    <source>
        <dbReference type="EMBL" id="GBO93550.1"/>
    </source>
</evidence>
<name>A0A388SDN7_9BURK</name>
<dbReference type="Proteomes" id="UP000266091">
    <property type="component" value="Unassembled WGS sequence"/>
</dbReference>
<evidence type="ECO:0000313" key="2">
    <source>
        <dbReference type="Proteomes" id="UP000266091"/>
    </source>
</evidence>